<evidence type="ECO:0000256" key="1">
    <source>
        <dbReference type="ARBA" id="ARBA00004496"/>
    </source>
</evidence>
<feature type="compositionally biased region" description="Polar residues" evidence="6">
    <location>
        <begin position="1"/>
        <end position="17"/>
    </location>
</feature>
<feature type="compositionally biased region" description="Low complexity" evidence="6">
    <location>
        <begin position="542"/>
        <end position="555"/>
    </location>
</feature>
<feature type="compositionally biased region" description="Basic and acidic residues" evidence="6">
    <location>
        <begin position="1236"/>
        <end position="1251"/>
    </location>
</feature>
<keyword evidence="4" id="KW-0597">Phosphoprotein</keyword>
<dbReference type="PANTHER" id="PTHR47695:SF3">
    <property type="entry name" value="PID DOMAIN-CONTAINING PROTEIN"/>
    <property type="match status" value="1"/>
</dbReference>
<keyword evidence="2" id="KW-0217">Developmental protein</keyword>
<feature type="compositionally biased region" description="Acidic residues" evidence="6">
    <location>
        <begin position="1205"/>
        <end position="1218"/>
    </location>
</feature>
<dbReference type="Pfam" id="PF00640">
    <property type="entry name" value="PID"/>
    <property type="match status" value="1"/>
</dbReference>
<evidence type="ECO:0000313" key="8">
    <source>
        <dbReference type="EMBL" id="BES91347.1"/>
    </source>
</evidence>
<evidence type="ECO:0000256" key="6">
    <source>
        <dbReference type="SAM" id="MobiDB-lite"/>
    </source>
</evidence>
<feature type="region of interest" description="Disordered" evidence="6">
    <location>
        <begin position="1"/>
        <end position="23"/>
    </location>
</feature>
<feature type="region of interest" description="Disordered" evidence="6">
    <location>
        <begin position="1091"/>
        <end position="1453"/>
    </location>
</feature>
<feature type="region of interest" description="Disordered" evidence="6">
    <location>
        <begin position="872"/>
        <end position="982"/>
    </location>
</feature>
<feature type="compositionally biased region" description="Basic and acidic residues" evidence="6">
    <location>
        <begin position="1322"/>
        <end position="1360"/>
    </location>
</feature>
<feature type="compositionally biased region" description="Acidic residues" evidence="6">
    <location>
        <begin position="895"/>
        <end position="904"/>
    </location>
</feature>
<feature type="compositionally biased region" description="Basic and acidic residues" evidence="6">
    <location>
        <begin position="938"/>
        <end position="958"/>
    </location>
</feature>
<accession>A0ABN7AGF5</accession>
<feature type="compositionally biased region" description="Low complexity" evidence="6">
    <location>
        <begin position="598"/>
        <end position="615"/>
    </location>
</feature>
<feature type="compositionally biased region" description="Polar residues" evidence="6">
    <location>
        <begin position="1155"/>
        <end position="1164"/>
    </location>
</feature>
<feature type="region of interest" description="Disordered" evidence="6">
    <location>
        <begin position="341"/>
        <end position="380"/>
    </location>
</feature>
<reference evidence="8 9" key="1">
    <citation type="submission" date="2023-09" db="EMBL/GenBank/DDBJ databases">
        <title>Nesidiocoris tenuis whole genome shotgun sequence.</title>
        <authorList>
            <person name="Shibata T."/>
            <person name="Shimoda M."/>
            <person name="Kobayashi T."/>
            <person name="Uehara T."/>
        </authorList>
    </citation>
    <scope>NUCLEOTIDE SEQUENCE [LARGE SCALE GENOMIC DNA]</scope>
    <source>
        <strain evidence="8 9">Japan</strain>
    </source>
</reference>
<feature type="compositionally biased region" description="Polar residues" evidence="6">
    <location>
        <begin position="341"/>
        <end position="370"/>
    </location>
</feature>
<evidence type="ECO:0000256" key="3">
    <source>
        <dbReference type="ARBA" id="ARBA00022490"/>
    </source>
</evidence>
<comment type="subcellular location">
    <subcellularLocation>
        <location evidence="1">Cytoplasm</location>
    </subcellularLocation>
</comment>
<keyword evidence="9" id="KW-1185">Reference proteome</keyword>
<organism evidence="8 9">
    <name type="scientific">Nesidiocoris tenuis</name>
    <dbReference type="NCBI Taxonomy" id="355587"/>
    <lineage>
        <taxon>Eukaryota</taxon>
        <taxon>Metazoa</taxon>
        <taxon>Ecdysozoa</taxon>
        <taxon>Arthropoda</taxon>
        <taxon>Hexapoda</taxon>
        <taxon>Insecta</taxon>
        <taxon>Pterygota</taxon>
        <taxon>Neoptera</taxon>
        <taxon>Paraneoptera</taxon>
        <taxon>Hemiptera</taxon>
        <taxon>Heteroptera</taxon>
        <taxon>Panheteroptera</taxon>
        <taxon>Cimicomorpha</taxon>
        <taxon>Miridae</taxon>
        <taxon>Dicyphina</taxon>
        <taxon>Nesidiocoris</taxon>
    </lineage>
</organism>
<gene>
    <name evidence="8" type="ORF">NTJ_04155</name>
</gene>
<feature type="region of interest" description="Disordered" evidence="6">
    <location>
        <begin position="262"/>
        <end position="309"/>
    </location>
</feature>
<dbReference type="InterPro" id="IPR048561">
    <property type="entry name" value="Dab_PTB"/>
</dbReference>
<feature type="region of interest" description="Disordered" evidence="6">
    <location>
        <begin position="508"/>
        <end position="750"/>
    </location>
</feature>
<sequence>MSENKGNSGAFGQNDQLQGKDEIKENKGLQYLKTLISSSTSTLTRRDKNEPARFLGDGVSFKAKLIGILEVSEARGDRMCQEALADLKMAIRAAGEHKQRININVAIDGLRLRDEKTGDCLYHHPVHKISFIAQDMSDSRAFGYIFGSPDTGHRFFGIKTDKAASQVVITMRDLFQVVFELKKKEIEMAKQHIEQHQIKYSSPLFPDTTKTSTEPLKMRSITEDRIKDNPGPSTGENQEHIMDLLDLELELNNIQQGINQIDRITPSDPFGPSVSTKTASASDPFGDSFNPVNRKGKLPPPPDTGKRTTHKTLEKHWFDHETEALFEETELPNTLASLQGASPVTTSQSSFPLQSFSTSPLPTAEGNSEETNGRKAERDQFDVFTDLDPLGTGRSKPYIDKKDFFQDLKNPPKKVLKDLVTEGVPDSKLLLFSGGKESEKGSNAASDEQDASFPTASSVQTSQLFSDAFQDDPFDKDPFSEVDFSQTVFTPNNDPFEKFADFASFKNSGKSEFSDKYQLPSEENETKPTPLKVSLPPEKLGSVSYDSSTLSPSLSRRNRLQKANSVSSVLKPPSPKQRSRHRTNQVSESFADRSSPITDTLTLRSRTTTSMYSSTIDCQAADVVAPEPPPRSALNSVTMKPPPLPPKRILAPLTSNPPPRPPHSDYDYIENYQTTTSYSGLNNPPLPAPARKQSSNVVSKAPESDYYLQPFPLLPPPKKKIDSNKNNLPPKNGDASAPQHPPADCGPKKSLDITLSQLTKTGFSDLAAMLNMSPASLSKMTLQDLTKCLNSLSSDSEALSNISHDNKTPKSGVLSSECYSALRDSIEEDTTVFKAEFDAHFNSSIGPSKKEEESLFDKYAVFRELLEEEKNQNGSVFDDSNADNSEAASPCAFKEDDDEEDEDDGKASEDMKIPGSNTPPTEDRYAALRDICLDEVAEEKYDDLSDKEDSIIEPSRLDEDTDLLPQSRPHSESTESPTVTMKEHQSIIEATIMEEDISALDVDEEDVTEEAAADTLKDLAIDTCEPVIDQTPKGTATHAADQNRLNKISDKFHFSSMDKFHMAGELKSSEPSTTWAKFDNAPTAPTAVVADSVSIPPGSEGHVSPWSNESKDNDLSPACRDKRKHRKMRRHKTNQWQEDEESEEGWDSRGVERTWSPSSWNRENGWSDGDSLYGDTPPFMERDYPSPRRGRRRRMSPWNSREQSPWEEDDRDLSEDQWENPRWQDDIRQRLKHRGQSRDDERRSRHYDELRKSRKPPIPWSSDIDRKSSRESLAWEDDERYQNRGYIDRRRRKWDEDASHSRSRGSRVAEWSDQGMKLSNRYYKDSRDRHDPHWDSEYGDHGDDESARWARRPRSCDRGGRRPFSGSHHSAEADYQDRRSYMRSTRDGGHYADMDYRRKTQTLQTQKQRRKHSQTSPFEDDFSSQFFPKDSPNGVDAFDPESNKSSLHDSTKKLSFGGDIACAKLKGGDAQGEYSAGTPVQQGNTHSLDYTWESVAASSKVSRSYQQSPFEDDFAPTDARRCSGRSASSDMSDQKGSDGVFFGGPPSSKIAPMTSETSSLSRTPSSALRRPRSANPALSERCSRLCKNNNVESSQQSKNKIGQHFDAEVNEMKIAQTPPDAKLNSHAAASAAVADAKARAVAGHLQRSDSSSSLRKSESVNIFARNNDPFDDDFFCEESSSHKSKEKFSKSNSNESKWAESFSAFSFDSEPQ</sequence>
<keyword evidence="3" id="KW-0963">Cytoplasm</keyword>
<evidence type="ECO:0000256" key="4">
    <source>
        <dbReference type="ARBA" id="ARBA00022553"/>
    </source>
</evidence>
<feature type="compositionally biased region" description="Basic and acidic residues" evidence="6">
    <location>
        <begin position="1280"/>
        <end position="1300"/>
    </location>
</feature>
<dbReference type="InterPro" id="IPR011993">
    <property type="entry name" value="PH-like_dom_sf"/>
</dbReference>
<dbReference type="CDD" id="cd01215">
    <property type="entry name" value="PTB_Dab"/>
    <property type="match status" value="1"/>
</dbReference>
<feature type="compositionally biased region" description="Polar residues" evidence="6">
    <location>
        <begin position="671"/>
        <end position="682"/>
    </location>
</feature>
<dbReference type="Gene3D" id="2.30.29.30">
    <property type="entry name" value="Pleckstrin-homology domain (PH domain)/Phosphotyrosine-binding domain (PTB)"/>
    <property type="match status" value="1"/>
</dbReference>
<protein>
    <submittedName>
        <fullName evidence="8">Phosphotyrosine interaction domain (PTB/PID)</fullName>
    </submittedName>
</protein>
<feature type="domain" description="PID" evidence="7">
    <location>
        <begin position="55"/>
        <end position="189"/>
    </location>
</feature>
<dbReference type="SMART" id="SM00462">
    <property type="entry name" value="PTB"/>
    <property type="match status" value="1"/>
</dbReference>
<keyword evidence="5" id="KW-0221">Differentiation</keyword>
<dbReference type="PROSITE" id="PS01179">
    <property type="entry name" value="PID"/>
    <property type="match status" value="1"/>
</dbReference>
<dbReference type="InterPro" id="IPR006020">
    <property type="entry name" value="PTB/PI_dom"/>
</dbReference>
<evidence type="ECO:0000313" key="9">
    <source>
        <dbReference type="Proteomes" id="UP001307889"/>
    </source>
</evidence>
<feature type="compositionally biased region" description="Basic and acidic residues" evidence="6">
    <location>
        <begin position="1369"/>
        <end position="1398"/>
    </location>
</feature>
<feature type="compositionally biased region" description="Basic residues" evidence="6">
    <location>
        <begin position="1121"/>
        <end position="1133"/>
    </location>
</feature>
<dbReference type="PANTHER" id="PTHR47695">
    <property type="entry name" value="PID DOMAIN-CONTAINING PROTEIN"/>
    <property type="match status" value="1"/>
</dbReference>
<dbReference type="EMBL" id="AP028910">
    <property type="protein sequence ID" value="BES91347.1"/>
    <property type="molecule type" value="Genomic_DNA"/>
</dbReference>
<proteinExistence type="predicted"/>
<evidence type="ECO:0000256" key="2">
    <source>
        <dbReference type="ARBA" id="ARBA00022473"/>
    </source>
</evidence>
<feature type="compositionally biased region" description="Basic and acidic residues" evidence="6">
    <location>
        <begin position="371"/>
        <end position="380"/>
    </location>
</feature>
<feature type="compositionally biased region" description="Low complexity" evidence="6">
    <location>
        <begin position="1554"/>
        <end position="1578"/>
    </location>
</feature>
<feature type="compositionally biased region" description="Polar residues" evidence="6">
    <location>
        <begin position="441"/>
        <end position="459"/>
    </location>
</feature>
<dbReference type="SUPFAM" id="SSF50729">
    <property type="entry name" value="PH domain-like"/>
    <property type="match status" value="1"/>
</dbReference>
<feature type="compositionally biased region" description="Low complexity" evidence="6">
    <location>
        <begin position="1643"/>
        <end position="1654"/>
    </location>
</feature>
<evidence type="ECO:0000256" key="5">
    <source>
        <dbReference type="ARBA" id="ARBA00022782"/>
    </source>
</evidence>
<dbReference type="Proteomes" id="UP001307889">
    <property type="component" value="Chromosome 2"/>
</dbReference>
<evidence type="ECO:0000259" key="7">
    <source>
        <dbReference type="PROSITE" id="PS01179"/>
    </source>
</evidence>
<name>A0ABN7AGF5_9HEMI</name>
<feature type="region of interest" description="Disordered" evidence="6">
    <location>
        <begin position="1501"/>
        <end position="1582"/>
    </location>
</feature>
<feature type="region of interest" description="Disordered" evidence="6">
    <location>
        <begin position="432"/>
        <end position="459"/>
    </location>
</feature>
<feature type="region of interest" description="Disordered" evidence="6">
    <location>
        <begin position="1643"/>
        <end position="1670"/>
    </location>
</feature>